<evidence type="ECO:0000256" key="5">
    <source>
        <dbReference type="ARBA" id="ARBA00022475"/>
    </source>
</evidence>
<dbReference type="GO" id="GO:0005923">
    <property type="term" value="C:bicellular tight junction"/>
    <property type="evidence" value="ECO:0007669"/>
    <property type="project" value="UniProtKB-SubCell"/>
</dbReference>
<feature type="transmembrane region" description="Helical" evidence="10">
    <location>
        <begin position="120"/>
        <end position="142"/>
    </location>
</feature>
<evidence type="ECO:0000256" key="6">
    <source>
        <dbReference type="ARBA" id="ARBA00022692"/>
    </source>
</evidence>
<dbReference type="PRINTS" id="PR01077">
    <property type="entry name" value="CLAUDIN"/>
</dbReference>
<feature type="transmembrane region" description="Helical" evidence="10">
    <location>
        <begin position="6"/>
        <end position="30"/>
    </location>
</feature>
<dbReference type="PANTHER" id="PTHR12002">
    <property type="entry name" value="CLAUDIN"/>
    <property type="match status" value="1"/>
</dbReference>
<evidence type="ECO:0000313" key="12">
    <source>
        <dbReference type="Proteomes" id="UP001557470"/>
    </source>
</evidence>
<dbReference type="Gene3D" id="1.20.140.150">
    <property type="match status" value="1"/>
</dbReference>
<dbReference type="InterPro" id="IPR006187">
    <property type="entry name" value="Claudin"/>
</dbReference>
<organism evidence="11 12">
    <name type="scientific">Umbra pygmaea</name>
    <name type="common">Eastern mudminnow</name>
    <dbReference type="NCBI Taxonomy" id="75934"/>
    <lineage>
        <taxon>Eukaryota</taxon>
        <taxon>Metazoa</taxon>
        <taxon>Chordata</taxon>
        <taxon>Craniata</taxon>
        <taxon>Vertebrata</taxon>
        <taxon>Euteleostomi</taxon>
        <taxon>Actinopterygii</taxon>
        <taxon>Neopterygii</taxon>
        <taxon>Teleostei</taxon>
        <taxon>Protacanthopterygii</taxon>
        <taxon>Esociformes</taxon>
        <taxon>Umbridae</taxon>
        <taxon>Umbra</taxon>
    </lineage>
</organism>
<gene>
    <name evidence="11" type="ORF">UPYG_G00314850</name>
</gene>
<evidence type="ECO:0000256" key="3">
    <source>
        <dbReference type="ARBA" id="ARBA00008295"/>
    </source>
</evidence>
<dbReference type="AlphaFoldDB" id="A0ABD0VZM2"/>
<evidence type="ECO:0000313" key="11">
    <source>
        <dbReference type="EMBL" id="KAL0963884.1"/>
    </source>
</evidence>
<accession>A0ABD0VZM2</accession>
<feature type="transmembrane region" description="Helical" evidence="10">
    <location>
        <begin position="163"/>
        <end position="186"/>
    </location>
</feature>
<keyword evidence="4" id="KW-0796">Tight junction</keyword>
<keyword evidence="7" id="KW-0965">Cell junction</keyword>
<evidence type="ECO:0008006" key="13">
    <source>
        <dbReference type="Google" id="ProtNLM"/>
    </source>
</evidence>
<dbReference type="GO" id="GO:0005886">
    <property type="term" value="C:plasma membrane"/>
    <property type="evidence" value="ECO:0007669"/>
    <property type="project" value="UniProtKB-SubCell"/>
</dbReference>
<evidence type="ECO:0000256" key="8">
    <source>
        <dbReference type="ARBA" id="ARBA00022989"/>
    </source>
</evidence>
<evidence type="ECO:0000256" key="2">
    <source>
        <dbReference type="ARBA" id="ARBA00004651"/>
    </source>
</evidence>
<reference evidence="11 12" key="1">
    <citation type="submission" date="2024-06" db="EMBL/GenBank/DDBJ databases">
        <authorList>
            <person name="Pan Q."/>
            <person name="Wen M."/>
            <person name="Jouanno E."/>
            <person name="Zahm M."/>
            <person name="Klopp C."/>
            <person name="Cabau C."/>
            <person name="Louis A."/>
            <person name="Berthelot C."/>
            <person name="Parey E."/>
            <person name="Roest Crollius H."/>
            <person name="Montfort J."/>
            <person name="Robinson-Rechavi M."/>
            <person name="Bouchez O."/>
            <person name="Lampietro C."/>
            <person name="Lopez Roques C."/>
            <person name="Donnadieu C."/>
            <person name="Postlethwait J."/>
            <person name="Bobe J."/>
            <person name="Verreycken H."/>
            <person name="Guiguen Y."/>
        </authorList>
    </citation>
    <scope>NUCLEOTIDE SEQUENCE [LARGE SCALE GENOMIC DNA]</scope>
    <source>
        <strain evidence="11">Up_M1</strain>
        <tissue evidence="11">Testis</tissue>
    </source>
</reference>
<evidence type="ECO:0000256" key="9">
    <source>
        <dbReference type="ARBA" id="ARBA00023136"/>
    </source>
</evidence>
<evidence type="ECO:0000256" key="1">
    <source>
        <dbReference type="ARBA" id="ARBA00004435"/>
    </source>
</evidence>
<comment type="subcellular location">
    <subcellularLocation>
        <location evidence="1">Cell junction</location>
        <location evidence="1">Tight junction</location>
    </subcellularLocation>
    <subcellularLocation>
        <location evidence="2">Cell membrane</location>
        <topology evidence="2">Multi-pass membrane protein</topology>
    </subcellularLocation>
</comment>
<sequence length="260" mass="28584">MGKRLIQIFGFLISMLGWLFVLCTMFMNYWRIVQIGGQGGSAMIKVAWYWSTLWMDCYSDSTAISSCKENYVLSTITTVVQRVRALLICGIILGFLGAICCFVGMECTYIGGGEKNKDKVFLAGSMFHLFGGFSDIAAYCLYINKVIKVTFTQTSSGVQQYRIGTPIFLGLVGAGLIVIGAILYAVTVYRVLFPKTSVGNTNGGTQADVVPRTARRTIKPGYYSHPRLYGSNGSGRTISSKLSRISQITPAKLEHRDSFV</sequence>
<evidence type="ECO:0000256" key="7">
    <source>
        <dbReference type="ARBA" id="ARBA00022949"/>
    </source>
</evidence>
<dbReference type="Pfam" id="PF00822">
    <property type="entry name" value="PMP22_Claudin"/>
    <property type="match status" value="1"/>
</dbReference>
<dbReference type="EMBL" id="JAGEUA010000010">
    <property type="protein sequence ID" value="KAL0963884.1"/>
    <property type="molecule type" value="Genomic_DNA"/>
</dbReference>
<keyword evidence="9 10" id="KW-0472">Membrane</keyword>
<comment type="caution">
    <text evidence="11">The sequence shown here is derived from an EMBL/GenBank/DDBJ whole genome shotgun (WGS) entry which is preliminary data.</text>
</comment>
<name>A0ABD0VZM2_UMBPY</name>
<feature type="transmembrane region" description="Helical" evidence="10">
    <location>
        <begin position="85"/>
        <end position="105"/>
    </location>
</feature>
<comment type="similarity">
    <text evidence="3">Belongs to the claudin family.</text>
</comment>
<evidence type="ECO:0000256" key="10">
    <source>
        <dbReference type="SAM" id="Phobius"/>
    </source>
</evidence>
<dbReference type="InterPro" id="IPR004031">
    <property type="entry name" value="PMP22/EMP/MP20/Claudin"/>
</dbReference>
<dbReference type="Proteomes" id="UP001557470">
    <property type="component" value="Unassembled WGS sequence"/>
</dbReference>
<keyword evidence="8 10" id="KW-1133">Transmembrane helix</keyword>
<proteinExistence type="inferred from homology"/>
<evidence type="ECO:0000256" key="4">
    <source>
        <dbReference type="ARBA" id="ARBA00022427"/>
    </source>
</evidence>
<keyword evidence="12" id="KW-1185">Reference proteome</keyword>
<protein>
    <recommendedName>
        <fullName evidence="13">Claudin</fullName>
    </recommendedName>
</protein>
<keyword evidence="5" id="KW-1003">Cell membrane</keyword>
<keyword evidence="6 10" id="KW-0812">Transmembrane</keyword>